<keyword evidence="3" id="KW-1185">Reference proteome</keyword>
<name>A0AAD7S014_9TELE</name>
<dbReference type="PANTHER" id="PTHR21584">
    <property type="entry name" value="DIFFERENTIAL DISPLAY AND ACTIVATED BY P53 DDA3 /G2 S PHASE EXPRESSED 1"/>
    <property type="match status" value="1"/>
</dbReference>
<evidence type="ECO:0000256" key="1">
    <source>
        <dbReference type="SAM" id="MobiDB-lite"/>
    </source>
</evidence>
<feature type="compositionally biased region" description="Polar residues" evidence="1">
    <location>
        <begin position="193"/>
        <end position="214"/>
    </location>
</feature>
<dbReference type="EMBL" id="JAINUG010000137">
    <property type="protein sequence ID" value="KAJ8393378.1"/>
    <property type="molecule type" value="Genomic_DNA"/>
</dbReference>
<dbReference type="GO" id="GO:0008017">
    <property type="term" value="F:microtubule binding"/>
    <property type="evidence" value="ECO:0007669"/>
    <property type="project" value="TreeGrafter"/>
</dbReference>
<gene>
    <name evidence="2" type="ORF">AAFF_G00061000</name>
</gene>
<evidence type="ECO:0000313" key="2">
    <source>
        <dbReference type="EMBL" id="KAJ8393378.1"/>
    </source>
</evidence>
<reference evidence="2" key="1">
    <citation type="journal article" date="2023" name="Science">
        <title>Genome structures resolve the early diversification of teleost fishes.</title>
        <authorList>
            <person name="Parey E."/>
            <person name="Louis A."/>
            <person name="Montfort J."/>
            <person name="Bouchez O."/>
            <person name="Roques C."/>
            <person name="Iampietro C."/>
            <person name="Lluch J."/>
            <person name="Castinel A."/>
            <person name="Donnadieu C."/>
            <person name="Desvignes T."/>
            <person name="Floi Bucao C."/>
            <person name="Jouanno E."/>
            <person name="Wen M."/>
            <person name="Mejri S."/>
            <person name="Dirks R."/>
            <person name="Jansen H."/>
            <person name="Henkel C."/>
            <person name="Chen W.J."/>
            <person name="Zahm M."/>
            <person name="Cabau C."/>
            <person name="Klopp C."/>
            <person name="Thompson A.W."/>
            <person name="Robinson-Rechavi M."/>
            <person name="Braasch I."/>
            <person name="Lecointre G."/>
            <person name="Bobe J."/>
            <person name="Postlethwait J.H."/>
            <person name="Berthelot C."/>
            <person name="Roest Crollius H."/>
            <person name="Guiguen Y."/>
        </authorList>
    </citation>
    <scope>NUCLEOTIDE SEQUENCE</scope>
    <source>
        <strain evidence="2">NC1722</strain>
    </source>
</reference>
<protein>
    <recommendedName>
        <fullName evidence="4">Flocculation protein FLO11-like</fullName>
    </recommendedName>
</protein>
<dbReference type="GO" id="GO:0005881">
    <property type="term" value="C:cytoplasmic microtubule"/>
    <property type="evidence" value="ECO:0007669"/>
    <property type="project" value="TreeGrafter"/>
</dbReference>
<feature type="region of interest" description="Disordered" evidence="1">
    <location>
        <begin position="185"/>
        <end position="379"/>
    </location>
</feature>
<feature type="compositionally biased region" description="Polar residues" evidence="1">
    <location>
        <begin position="253"/>
        <end position="352"/>
    </location>
</feature>
<accession>A0AAD7S014</accession>
<evidence type="ECO:0008006" key="4">
    <source>
        <dbReference type="Google" id="ProtNLM"/>
    </source>
</evidence>
<sequence>MVRPGVAMVKPGVAVVKPGVALKGISLKLKAFIAPTPAGQMKQPRRSEVPSPDPTRIVKPKRLGSAISTESLLVKAAVPPPEVPQTPSAGGRSIPALARRSSALPTPVNRRVSGIPCITPKSVRRGPAGERLDLLGLGIKISQGSPTQIKVFQRTNASSPKPVPQEELSCPAALEPCSLVFSLEDESEGTLISDPTPSTPQKTAQHTGHSLQHQDTPEHSTESRATPESSTGNAPESSTGNAPESSIEMLNAPESSIGNQTTPESSTGNAPESSTGNAPESSTGNTPESSTEKLNTPESSTGNAPESSTGNAPKCSTGNTPESSTEKLNAPDSSTGNQTTHESSRENQNTPKPSVGQPVHPSPEEPQKPQNYTMKTPENKEVLLVDAPVPVLRVQERLLIDLSNTSDLMRAVPLKPTGGLVRHQNLIDLSSPLITWSPVDKKENSMDGPPLINLSF</sequence>
<dbReference type="InterPro" id="IPR026657">
    <property type="entry name" value="DDA3/GTSE-1"/>
</dbReference>
<comment type="caution">
    <text evidence="2">The sequence shown here is derived from an EMBL/GenBank/DDBJ whole genome shotgun (WGS) entry which is preliminary data.</text>
</comment>
<feature type="compositionally biased region" description="Polar residues" evidence="1">
    <location>
        <begin position="223"/>
        <end position="244"/>
    </location>
</feature>
<organism evidence="2 3">
    <name type="scientific">Aldrovandia affinis</name>
    <dbReference type="NCBI Taxonomy" id="143900"/>
    <lineage>
        <taxon>Eukaryota</taxon>
        <taxon>Metazoa</taxon>
        <taxon>Chordata</taxon>
        <taxon>Craniata</taxon>
        <taxon>Vertebrata</taxon>
        <taxon>Euteleostomi</taxon>
        <taxon>Actinopterygii</taxon>
        <taxon>Neopterygii</taxon>
        <taxon>Teleostei</taxon>
        <taxon>Notacanthiformes</taxon>
        <taxon>Halosauridae</taxon>
        <taxon>Aldrovandia</taxon>
    </lineage>
</organism>
<dbReference type="PANTHER" id="PTHR21584:SF10">
    <property type="entry name" value="G2 AND S PHASE-EXPRESSED PROTEIN 1"/>
    <property type="match status" value="1"/>
</dbReference>
<dbReference type="Proteomes" id="UP001221898">
    <property type="component" value="Unassembled WGS sequence"/>
</dbReference>
<proteinExistence type="predicted"/>
<dbReference type="AlphaFoldDB" id="A0AAD7S014"/>
<evidence type="ECO:0000313" key="3">
    <source>
        <dbReference type="Proteomes" id="UP001221898"/>
    </source>
</evidence>